<reference evidence="1" key="1">
    <citation type="journal article" date="2023" name="Plant J.">
        <title>Genome sequences and population genomics provide insights into the demographic history, inbreeding, and mutation load of two 'living fossil' tree species of Dipteronia.</title>
        <authorList>
            <person name="Feng Y."/>
            <person name="Comes H.P."/>
            <person name="Chen J."/>
            <person name="Zhu S."/>
            <person name="Lu R."/>
            <person name="Zhang X."/>
            <person name="Li P."/>
            <person name="Qiu J."/>
            <person name="Olsen K.M."/>
            <person name="Qiu Y."/>
        </authorList>
    </citation>
    <scope>NUCLEOTIDE SEQUENCE</scope>
    <source>
        <strain evidence="1">NBL</strain>
    </source>
</reference>
<accession>A0AAE0B6V5</accession>
<proteinExistence type="predicted"/>
<organism evidence="1 2">
    <name type="scientific">Dipteronia sinensis</name>
    <dbReference type="NCBI Taxonomy" id="43782"/>
    <lineage>
        <taxon>Eukaryota</taxon>
        <taxon>Viridiplantae</taxon>
        <taxon>Streptophyta</taxon>
        <taxon>Embryophyta</taxon>
        <taxon>Tracheophyta</taxon>
        <taxon>Spermatophyta</taxon>
        <taxon>Magnoliopsida</taxon>
        <taxon>eudicotyledons</taxon>
        <taxon>Gunneridae</taxon>
        <taxon>Pentapetalae</taxon>
        <taxon>rosids</taxon>
        <taxon>malvids</taxon>
        <taxon>Sapindales</taxon>
        <taxon>Sapindaceae</taxon>
        <taxon>Hippocastanoideae</taxon>
        <taxon>Acereae</taxon>
        <taxon>Dipteronia</taxon>
    </lineage>
</organism>
<dbReference type="EMBL" id="JANJYJ010000001">
    <property type="protein sequence ID" value="KAK3230911.1"/>
    <property type="molecule type" value="Genomic_DNA"/>
</dbReference>
<dbReference type="Proteomes" id="UP001281410">
    <property type="component" value="Unassembled WGS sequence"/>
</dbReference>
<name>A0AAE0B6V5_9ROSI</name>
<dbReference type="AlphaFoldDB" id="A0AAE0B6V5"/>
<sequence>MDHFLCSHALAAARYINSRQSYAILSKRECHYFHCFCRERNLDLIFLCADYYKRQTLIDAYSVPIMHVGHPSSWVVPSDIDKRVVLNPKTKRQSGRPIEG</sequence>
<comment type="caution">
    <text evidence="1">The sequence shown here is derived from an EMBL/GenBank/DDBJ whole genome shotgun (WGS) entry which is preliminary data.</text>
</comment>
<protein>
    <submittedName>
        <fullName evidence="1">Uncharacterized protein</fullName>
    </submittedName>
</protein>
<evidence type="ECO:0000313" key="2">
    <source>
        <dbReference type="Proteomes" id="UP001281410"/>
    </source>
</evidence>
<gene>
    <name evidence="1" type="ORF">Dsin_002792</name>
</gene>
<keyword evidence="2" id="KW-1185">Reference proteome</keyword>
<evidence type="ECO:0000313" key="1">
    <source>
        <dbReference type="EMBL" id="KAK3230911.1"/>
    </source>
</evidence>